<gene>
    <name evidence="2" type="ORF">S01H4_31895</name>
</gene>
<reference evidence="2" key="1">
    <citation type="journal article" date="2014" name="Front. Microbiol.">
        <title>High frequency of phylogenetically diverse reductive dehalogenase-homologous genes in deep subseafloor sedimentary metagenomes.</title>
        <authorList>
            <person name="Kawai M."/>
            <person name="Futagami T."/>
            <person name="Toyoda A."/>
            <person name="Takaki Y."/>
            <person name="Nishi S."/>
            <person name="Hori S."/>
            <person name="Arai W."/>
            <person name="Tsubouchi T."/>
            <person name="Morono Y."/>
            <person name="Uchiyama I."/>
            <person name="Ito T."/>
            <person name="Fujiyama A."/>
            <person name="Inagaki F."/>
            <person name="Takami H."/>
        </authorList>
    </citation>
    <scope>NUCLEOTIDE SEQUENCE</scope>
    <source>
        <strain evidence="2">Expedition CK06-06</strain>
    </source>
</reference>
<feature type="non-terminal residue" evidence="2">
    <location>
        <position position="1"/>
    </location>
</feature>
<dbReference type="AlphaFoldDB" id="X1CI66"/>
<dbReference type="EMBL" id="BART01016611">
    <property type="protein sequence ID" value="GAG83941.1"/>
    <property type="molecule type" value="Genomic_DNA"/>
</dbReference>
<comment type="caution">
    <text evidence="2">The sequence shown here is derived from an EMBL/GenBank/DDBJ whole genome shotgun (WGS) entry which is preliminary data.</text>
</comment>
<name>X1CI66_9ZZZZ</name>
<keyword evidence="1" id="KW-1133">Transmembrane helix</keyword>
<protein>
    <submittedName>
        <fullName evidence="2">Uncharacterized protein</fullName>
    </submittedName>
</protein>
<organism evidence="2">
    <name type="scientific">marine sediment metagenome</name>
    <dbReference type="NCBI Taxonomy" id="412755"/>
    <lineage>
        <taxon>unclassified sequences</taxon>
        <taxon>metagenomes</taxon>
        <taxon>ecological metagenomes</taxon>
    </lineage>
</organism>
<keyword evidence="1" id="KW-0472">Membrane</keyword>
<feature type="transmembrane region" description="Helical" evidence="1">
    <location>
        <begin position="32"/>
        <end position="55"/>
    </location>
</feature>
<accession>X1CI66</accession>
<evidence type="ECO:0000313" key="2">
    <source>
        <dbReference type="EMBL" id="GAG83941.1"/>
    </source>
</evidence>
<proteinExistence type="predicted"/>
<sequence length="77" mass="8716">AVAISLLQVEFRWAGSINPISYTYIPTDGTGFIYAFGFMGLVMLGLGCVEAYRFVFTPVMEQSRVLNRDRHTFMQDV</sequence>
<evidence type="ECO:0000256" key="1">
    <source>
        <dbReference type="SAM" id="Phobius"/>
    </source>
</evidence>
<keyword evidence="1" id="KW-0812">Transmembrane</keyword>